<comment type="subcellular location">
    <subcellularLocation>
        <location evidence="3">Cytoplasm</location>
    </subcellularLocation>
</comment>
<protein>
    <recommendedName>
        <fullName evidence="3">Ribosome maturation factor RimP</fullName>
    </recommendedName>
</protein>
<dbReference type="Proteomes" id="UP001555786">
    <property type="component" value="Unassembled WGS sequence"/>
</dbReference>
<evidence type="ECO:0000313" key="9">
    <source>
        <dbReference type="Proteomes" id="UP001555786"/>
    </source>
</evidence>
<keyword evidence="2 3" id="KW-0690">Ribosome biogenesis</keyword>
<dbReference type="Proteomes" id="UP001595190">
    <property type="component" value="Unassembled WGS sequence"/>
</dbReference>
<name>A0ABV3PR16_9HYPH</name>
<comment type="caution">
    <text evidence="7">The sequence shown here is derived from an EMBL/GenBank/DDBJ whole genome shotgun (WGS) entry which is preliminary data.</text>
</comment>
<feature type="domain" description="Ribosome maturation factor RimP N-terminal" evidence="5">
    <location>
        <begin position="38"/>
        <end position="108"/>
    </location>
</feature>
<gene>
    <name evidence="3 7" type="primary">rimP</name>
    <name evidence="7" type="ORF">ABXS05_21195</name>
    <name evidence="8" type="ORF">ACETRX_25980</name>
</gene>
<evidence type="ECO:0000259" key="5">
    <source>
        <dbReference type="Pfam" id="PF02576"/>
    </source>
</evidence>
<evidence type="ECO:0000256" key="3">
    <source>
        <dbReference type="HAMAP-Rule" id="MF_01077"/>
    </source>
</evidence>
<dbReference type="SUPFAM" id="SSF75420">
    <property type="entry name" value="YhbC-like, N-terminal domain"/>
    <property type="match status" value="1"/>
</dbReference>
<reference evidence="8 10" key="2">
    <citation type="submission" date="2024-09" db="EMBL/GenBank/DDBJ databases">
        <title>Description of Labrys sedimenti sp. nov., isolated from a diclofenac-degrading enrichment culture, and genome-based reclassification of Labrys portucalensis as a later heterotypic synonym of Labrys neptuniae.</title>
        <authorList>
            <person name="Tancsics A."/>
            <person name="Csepanyi A."/>
        </authorList>
    </citation>
    <scope>NUCLEOTIDE SEQUENCE [LARGE SCALE GENOMIC DNA]</scope>
    <source>
        <strain evidence="8 10">LMG 23412</strain>
    </source>
</reference>
<keyword evidence="1 3" id="KW-0963">Cytoplasm</keyword>
<dbReference type="PANTHER" id="PTHR33867">
    <property type="entry name" value="RIBOSOME MATURATION FACTOR RIMP"/>
    <property type="match status" value="1"/>
</dbReference>
<dbReference type="EMBL" id="JBHGPK010000016">
    <property type="protein sequence ID" value="MFC2253115.1"/>
    <property type="molecule type" value="Genomic_DNA"/>
</dbReference>
<accession>A0ABV3PR16</accession>
<dbReference type="HAMAP" id="MF_01077">
    <property type="entry name" value="RimP"/>
    <property type="match status" value="1"/>
</dbReference>
<dbReference type="Gene3D" id="3.30.300.70">
    <property type="entry name" value="RimP-like superfamily, N-terminal"/>
    <property type="match status" value="1"/>
</dbReference>
<sequence length="233" mass="25378">MTEPEAIVSQADSSADALNEPRRLTETGVAARVAEITERTILPLGFRLVRVRLNGNNGGTVQIMAERPDGTMTVEDCELISKTLSPVLDVDDPIGKAYHLEVSSPGIDRPLVRVSDFQRWAGHEAKIEMTLIVAGRRRFRGILLGAEGNKARIRRIDAGPGEATDVELKVDEMSEAHLILTDALVTESLRRAKAASKALAAQLEAQEAAELESDDSSDPESPSKQPHRQPKTR</sequence>
<dbReference type="InterPro" id="IPR003728">
    <property type="entry name" value="Ribosome_maturation_RimP"/>
</dbReference>
<dbReference type="RefSeq" id="WP_367625297.1">
    <property type="nucleotide sequence ID" value="NZ_JBFNQD010000007.1"/>
</dbReference>
<dbReference type="InterPro" id="IPR035956">
    <property type="entry name" value="RimP_N_sf"/>
</dbReference>
<evidence type="ECO:0000259" key="6">
    <source>
        <dbReference type="Pfam" id="PF17384"/>
    </source>
</evidence>
<dbReference type="EMBL" id="JBFNQD010000007">
    <property type="protein sequence ID" value="MEW9308085.1"/>
    <property type="molecule type" value="Genomic_DNA"/>
</dbReference>
<organism evidence="7 9">
    <name type="scientific">Labrys neptuniae</name>
    <dbReference type="NCBI Taxonomy" id="376174"/>
    <lineage>
        <taxon>Bacteria</taxon>
        <taxon>Pseudomonadati</taxon>
        <taxon>Pseudomonadota</taxon>
        <taxon>Alphaproteobacteria</taxon>
        <taxon>Hyphomicrobiales</taxon>
        <taxon>Xanthobacteraceae</taxon>
        <taxon>Labrys</taxon>
    </lineage>
</organism>
<dbReference type="CDD" id="cd01734">
    <property type="entry name" value="YlxS_C"/>
    <property type="match status" value="1"/>
</dbReference>
<dbReference type="NCBIfam" id="NF000932">
    <property type="entry name" value="PRK00092.2-5"/>
    <property type="match status" value="1"/>
</dbReference>
<evidence type="ECO:0000256" key="4">
    <source>
        <dbReference type="SAM" id="MobiDB-lite"/>
    </source>
</evidence>
<comment type="function">
    <text evidence="3">Required for maturation of 30S ribosomal subunits.</text>
</comment>
<dbReference type="Pfam" id="PF17384">
    <property type="entry name" value="DUF150_C"/>
    <property type="match status" value="1"/>
</dbReference>
<evidence type="ECO:0000256" key="2">
    <source>
        <dbReference type="ARBA" id="ARBA00022517"/>
    </source>
</evidence>
<dbReference type="Pfam" id="PF02576">
    <property type="entry name" value="RimP_N"/>
    <property type="match status" value="1"/>
</dbReference>
<evidence type="ECO:0000256" key="1">
    <source>
        <dbReference type="ARBA" id="ARBA00022490"/>
    </source>
</evidence>
<evidence type="ECO:0000313" key="10">
    <source>
        <dbReference type="Proteomes" id="UP001595190"/>
    </source>
</evidence>
<proteinExistence type="inferred from homology"/>
<dbReference type="InterPro" id="IPR028998">
    <property type="entry name" value="RimP_C"/>
</dbReference>
<dbReference type="SUPFAM" id="SSF74942">
    <property type="entry name" value="YhbC-like, C-terminal domain"/>
    <property type="match status" value="1"/>
</dbReference>
<evidence type="ECO:0000313" key="7">
    <source>
        <dbReference type="EMBL" id="MEW9308085.1"/>
    </source>
</evidence>
<dbReference type="InterPro" id="IPR036847">
    <property type="entry name" value="RimP_C_sf"/>
</dbReference>
<feature type="domain" description="Ribosome maturation factor RimP C-terminal" evidence="6">
    <location>
        <begin position="111"/>
        <end position="181"/>
    </location>
</feature>
<dbReference type="PANTHER" id="PTHR33867:SF1">
    <property type="entry name" value="RIBOSOME MATURATION FACTOR RIMP"/>
    <property type="match status" value="1"/>
</dbReference>
<reference evidence="7 9" key="1">
    <citation type="submission" date="2024-07" db="EMBL/GenBank/DDBJ databases">
        <title>Description of Labrys sedimenti sp. nov., isolated from a diclofenac-degrading enrichment culture.</title>
        <authorList>
            <person name="Tancsics A."/>
            <person name="Csepanyi A."/>
        </authorList>
    </citation>
    <scope>NUCLEOTIDE SEQUENCE [LARGE SCALE GENOMIC DNA]</scope>
    <source>
        <strain evidence="7 9">LMG 23578</strain>
    </source>
</reference>
<evidence type="ECO:0000313" key="8">
    <source>
        <dbReference type="EMBL" id="MFC2253115.1"/>
    </source>
</evidence>
<feature type="compositionally biased region" description="Acidic residues" evidence="4">
    <location>
        <begin position="207"/>
        <end position="218"/>
    </location>
</feature>
<comment type="similarity">
    <text evidence="3">Belongs to the RimP family.</text>
</comment>
<dbReference type="InterPro" id="IPR028989">
    <property type="entry name" value="RimP_N"/>
</dbReference>
<keyword evidence="9" id="KW-1185">Reference proteome</keyword>
<feature type="region of interest" description="Disordered" evidence="4">
    <location>
        <begin position="205"/>
        <end position="233"/>
    </location>
</feature>